<proteinExistence type="predicted"/>
<sequence>MNHKENQIETDLTKEDLRYFNAFANVPLSQAEYSDFKQLKDAITGNEERIVVKGKLAFMLLISVVPLFPFIKASKMITSVLQSGDDCNSAELLMKLAKRNNDAHGIAKEMYTSLALVGNAVIRLGGQTVNVLAHEYDLTYSGDIQQRDFKFIFELKPVAAEI</sequence>
<accession>A0ABS3HAH3</accession>
<name>A0ABS3HAH3_9ENTE</name>
<reference evidence="1 2" key="1">
    <citation type="submission" date="2021-03" db="EMBL/GenBank/DDBJ databases">
        <title>Enterococcal diversity collection.</title>
        <authorList>
            <person name="Gilmore M.S."/>
            <person name="Schwartzman J."/>
            <person name="Van Tyne D."/>
            <person name="Martin M."/>
            <person name="Earl A.M."/>
            <person name="Manson A.L."/>
            <person name="Straub T."/>
            <person name="Salamzade R."/>
            <person name="Saavedra J."/>
            <person name="Lebreton F."/>
            <person name="Prichula J."/>
            <person name="Schaufler K."/>
            <person name="Gaca A."/>
            <person name="Sgardioli B."/>
            <person name="Wagenaar J."/>
            <person name="Strong T."/>
        </authorList>
    </citation>
    <scope>NUCLEOTIDE SEQUENCE [LARGE SCALE GENOMIC DNA]</scope>
    <source>
        <strain evidence="1 2">MJM12</strain>
    </source>
</reference>
<keyword evidence="2" id="KW-1185">Reference proteome</keyword>
<comment type="caution">
    <text evidence="1">The sequence shown here is derived from an EMBL/GenBank/DDBJ whole genome shotgun (WGS) entry which is preliminary data.</text>
</comment>
<gene>
    <name evidence="1" type="ORF">JZO76_11555</name>
</gene>
<protein>
    <submittedName>
        <fullName evidence="1">Uncharacterized protein</fullName>
    </submittedName>
</protein>
<dbReference type="EMBL" id="JAFLVT010000018">
    <property type="protein sequence ID" value="MBO0450158.1"/>
    <property type="molecule type" value="Genomic_DNA"/>
</dbReference>
<dbReference type="RefSeq" id="WP_206904617.1">
    <property type="nucleotide sequence ID" value="NZ_JAFLVT010000018.1"/>
</dbReference>
<dbReference type="Proteomes" id="UP000664256">
    <property type="component" value="Unassembled WGS sequence"/>
</dbReference>
<evidence type="ECO:0000313" key="2">
    <source>
        <dbReference type="Proteomes" id="UP000664256"/>
    </source>
</evidence>
<organism evidence="1 2">
    <name type="scientific">Candidatus Enterococcus myersii</name>
    <dbReference type="NCBI Taxonomy" id="2815322"/>
    <lineage>
        <taxon>Bacteria</taxon>
        <taxon>Bacillati</taxon>
        <taxon>Bacillota</taxon>
        <taxon>Bacilli</taxon>
        <taxon>Lactobacillales</taxon>
        <taxon>Enterococcaceae</taxon>
        <taxon>Enterococcus</taxon>
    </lineage>
</organism>
<evidence type="ECO:0000313" key="1">
    <source>
        <dbReference type="EMBL" id="MBO0450158.1"/>
    </source>
</evidence>